<accession>A0A146K3T7</accession>
<name>A0A146K3T7_9EUKA</name>
<dbReference type="Gene3D" id="3.80.10.10">
    <property type="entry name" value="Ribonuclease Inhibitor"/>
    <property type="match status" value="1"/>
</dbReference>
<dbReference type="AlphaFoldDB" id="A0A146K3T7"/>
<dbReference type="InterPro" id="IPR032675">
    <property type="entry name" value="LRR_dom_sf"/>
</dbReference>
<dbReference type="Pfam" id="PF13306">
    <property type="entry name" value="LRR_5"/>
    <property type="match status" value="1"/>
</dbReference>
<gene>
    <name evidence="1" type="ORF">TPC1_20147</name>
</gene>
<organism evidence="1">
    <name type="scientific">Trepomonas sp. PC1</name>
    <dbReference type="NCBI Taxonomy" id="1076344"/>
    <lineage>
        <taxon>Eukaryota</taxon>
        <taxon>Metamonada</taxon>
        <taxon>Diplomonadida</taxon>
        <taxon>Hexamitidae</taxon>
        <taxon>Hexamitinae</taxon>
        <taxon>Trepomonas</taxon>
    </lineage>
</organism>
<reference evidence="1" key="1">
    <citation type="submission" date="2015-07" db="EMBL/GenBank/DDBJ databases">
        <title>Adaptation to a free-living lifestyle via gene acquisitions in the diplomonad Trepomonas sp. PC1.</title>
        <authorList>
            <person name="Xu F."/>
            <person name="Jerlstrom-Hultqvist J."/>
            <person name="Kolisko M."/>
            <person name="Simpson A.G.B."/>
            <person name="Roger A.J."/>
            <person name="Svard S.G."/>
            <person name="Andersson J.O."/>
        </authorList>
    </citation>
    <scope>NUCLEOTIDE SEQUENCE</scope>
    <source>
        <strain evidence="1">PC1</strain>
    </source>
</reference>
<sequence length="128" mass="14626">IKLIGKEAFSCCVQLRNFVGQPVVVQHSAFFNCINLCQMDLSAANTIEENAFGLCFSLNKVNLKSIVLLQNNAFINCSISSLRRPKHFEHDWKQLKDQQHKSTHQFCSVQPRKIKELQLKIKAVVRAL</sequence>
<feature type="non-terminal residue" evidence="1">
    <location>
        <position position="128"/>
    </location>
</feature>
<proteinExistence type="predicted"/>
<feature type="non-terminal residue" evidence="1">
    <location>
        <position position="1"/>
    </location>
</feature>
<dbReference type="InterPro" id="IPR026906">
    <property type="entry name" value="LRR_5"/>
</dbReference>
<protein>
    <submittedName>
        <fullName evidence="1">Leucine rich repeats-containing protein</fullName>
    </submittedName>
</protein>
<evidence type="ECO:0000313" key="1">
    <source>
        <dbReference type="EMBL" id="JAP90554.1"/>
    </source>
</evidence>
<dbReference type="EMBL" id="GDID01006052">
    <property type="protein sequence ID" value="JAP90554.1"/>
    <property type="molecule type" value="Transcribed_RNA"/>
</dbReference>